<reference evidence="2 3" key="1">
    <citation type="journal article" date="2019" name="Int. J. Syst. Evol. Microbiol.">
        <title>The Global Catalogue of Microorganisms (GCM) 10K type strain sequencing project: providing services to taxonomists for standard genome sequencing and annotation.</title>
        <authorList>
            <consortium name="The Broad Institute Genomics Platform"/>
            <consortium name="The Broad Institute Genome Sequencing Center for Infectious Disease"/>
            <person name="Wu L."/>
            <person name="Ma J."/>
        </authorList>
    </citation>
    <scope>NUCLEOTIDE SEQUENCE [LARGE SCALE GENOMIC DNA]</scope>
    <source>
        <strain evidence="2 3">JCM 16328</strain>
    </source>
</reference>
<feature type="transmembrane region" description="Helical" evidence="1">
    <location>
        <begin position="58"/>
        <end position="79"/>
    </location>
</feature>
<dbReference type="EMBL" id="BAAADV010000004">
    <property type="protein sequence ID" value="GAA0674927.1"/>
    <property type="molecule type" value="Genomic_DNA"/>
</dbReference>
<dbReference type="Proteomes" id="UP001500420">
    <property type="component" value="Unassembled WGS sequence"/>
</dbReference>
<sequence length="199" mass="21062">MLPWEHAAVGYLAYSLLSHLLARRSPGALEALAALVGSQGPDLIDKPLSWQYGVFESGYALGHSVFLAVPLAVAAGLLARAYGRARVGAAFAVGYLLHLPGDVVPTYLQHGYLPLAVVLWPVETAPPSADQPVVGVTIDLFFEYVDVLTAQDPPTLVLVQAGVIGLTALLWLYDGAPVLRELLVGVSRRLSDGIGRATN</sequence>
<keyword evidence="3" id="KW-1185">Reference proteome</keyword>
<protein>
    <recommendedName>
        <fullName evidence="4">LexA-binding, inner membrane-associated hydrolase</fullName>
    </recommendedName>
</protein>
<evidence type="ECO:0000313" key="2">
    <source>
        <dbReference type="EMBL" id="GAA0674927.1"/>
    </source>
</evidence>
<gene>
    <name evidence="2" type="ORF">GCM10009020_23100</name>
</gene>
<evidence type="ECO:0000313" key="3">
    <source>
        <dbReference type="Proteomes" id="UP001500420"/>
    </source>
</evidence>
<name>A0AAV3TBC6_9EURY</name>
<evidence type="ECO:0008006" key="4">
    <source>
        <dbReference type="Google" id="ProtNLM"/>
    </source>
</evidence>
<evidence type="ECO:0000256" key="1">
    <source>
        <dbReference type="SAM" id="Phobius"/>
    </source>
</evidence>
<keyword evidence="1" id="KW-0812">Transmembrane</keyword>
<accession>A0AAV3TBC6</accession>
<comment type="caution">
    <text evidence="2">The sequence shown here is derived from an EMBL/GenBank/DDBJ whole genome shotgun (WGS) entry which is preliminary data.</text>
</comment>
<organism evidence="2 3">
    <name type="scientific">Natronoarchaeum mannanilyticum</name>
    <dbReference type="NCBI Taxonomy" id="926360"/>
    <lineage>
        <taxon>Archaea</taxon>
        <taxon>Methanobacteriati</taxon>
        <taxon>Methanobacteriota</taxon>
        <taxon>Stenosarchaea group</taxon>
        <taxon>Halobacteria</taxon>
        <taxon>Halobacteriales</taxon>
        <taxon>Natronoarchaeaceae</taxon>
    </lineage>
</organism>
<keyword evidence="1" id="KW-0472">Membrane</keyword>
<dbReference type="InterPro" id="IPR007404">
    <property type="entry name" value="YdjM-like"/>
</dbReference>
<dbReference type="RefSeq" id="WP_343774174.1">
    <property type="nucleotide sequence ID" value="NZ_BAAADV010000004.1"/>
</dbReference>
<proteinExistence type="predicted"/>
<dbReference type="Pfam" id="PF04307">
    <property type="entry name" value="YdjM"/>
    <property type="match status" value="1"/>
</dbReference>
<keyword evidence="1" id="KW-1133">Transmembrane helix</keyword>
<dbReference type="AlphaFoldDB" id="A0AAV3TBC6"/>